<dbReference type="InterPro" id="IPR012373">
    <property type="entry name" value="Ferrdict_sens_TM"/>
</dbReference>
<dbReference type="KEGG" id="acob:P0Y56_08825"/>
<accession>A0AAJ5X2W0</accession>
<dbReference type="Gene3D" id="3.55.50.30">
    <property type="match status" value="1"/>
</dbReference>
<dbReference type="Pfam" id="PF16220">
    <property type="entry name" value="DUF4880"/>
    <property type="match status" value="1"/>
</dbReference>
<sequence length="335" mass="36613">MALNQVPYDETAEAIDPRGSFEAYEPGPEHYRAAADWLLRLREEGIETSSAFERWRTADPAHGFAFAETAAMLAASAQPSRAVGPYLARQPRYRLLRRFGKIASAAIAASLLLFLAAGQIDRIAGIGADAATLAGERRHLAMADGTQITLNTRSAVDTTTDGEFRGARLRRGEAYFEVAHDPDRPFIVRAGDASIRVLGTRFNVRIDDAGRTVVSVVQGHVRVSSTKDPARVADLLVGQEAVVAGGTVRKQAADLFVVEAWRQGQAIFLRAPLERAVTELNRYRDHSIYILNRDLADDRITGVFPTGDPRRAARMIETTLGVEAITLPTGQMVLY</sequence>
<dbReference type="PANTHER" id="PTHR30273:SF2">
    <property type="entry name" value="PROTEIN FECR"/>
    <property type="match status" value="1"/>
</dbReference>
<evidence type="ECO:0000259" key="2">
    <source>
        <dbReference type="Pfam" id="PF16220"/>
    </source>
</evidence>
<dbReference type="GO" id="GO:0016989">
    <property type="term" value="F:sigma factor antagonist activity"/>
    <property type="evidence" value="ECO:0007669"/>
    <property type="project" value="TreeGrafter"/>
</dbReference>
<dbReference type="Pfam" id="PF04773">
    <property type="entry name" value="FecR"/>
    <property type="match status" value="1"/>
</dbReference>
<dbReference type="AlphaFoldDB" id="A0AAJ5X2W0"/>
<evidence type="ECO:0000313" key="3">
    <source>
        <dbReference type="EMBL" id="WEK45140.1"/>
    </source>
</evidence>
<evidence type="ECO:0000313" key="4">
    <source>
        <dbReference type="Proteomes" id="UP001218362"/>
    </source>
</evidence>
<dbReference type="EMBL" id="CP119316">
    <property type="protein sequence ID" value="WEK45140.1"/>
    <property type="molecule type" value="Genomic_DNA"/>
</dbReference>
<dbReference type="InterPro" id="IPR006860">
    <property type="entry name" value="FecR"/>
</dbReference>
<organism evidence="3 4">
    <name type="scientific">Candidatus Andeanibacterium colombiense</name>
    <dbReference type="NCBI Taxonomy" id="3121345"/>
    <lineage>
        <taxon>Bacteria</taxon>
        <taxon>Pseudomonadati</taxon>
        <taxon>Pseudomonadota</taxon>
        <taxon>Alphaproteobacteria</taxon>
        <taxon>Sphingomonadales</taxon>
        <taxon>Sphingomonadaceae</taxon>
        <taxon>Candidatus Andeanibacterium</taxon>
    </lineage>
</organism>
<feature type="domain" description="FecR N-terminal" evidence="2">
    <location>
        <begin position="32"/>
        <end position="71"/>
    </location>
</feature>
<gene>
    <name evidence="3" type="ORF">P0Y56_08825</name>
</gene>
<dbReference type="PIRSF" id="PIRSF018266">
    <property type="entry name" value="FecR"/>
    <property type="match status" value="1"/>
</dbReference>
<dbReference type="Proteomes" id="UP001218362">
    <property type="component" value="Chromosome"/>
</dbReference>
<feature type="domain" description="FecR protein" evidence="1">
    <location>
        <begin position="130"/>
        <end position="222"/>
    </location>
</feature>
<dbReference type="Gene3D" id="2.60.120.1440">
    <property type="match status" value="1"/>
</dbReference>
<evidence type="ECO:0000259" key="1">
    <source>
        <dbReference type="Pfam" id="PF04773"/>
    </source>
</evidence>
<dbReference type="InterPro" id="IPR032623">
    <property type="entry name" value="FecR_N"/>
</dbReference>
<protein>
    <submittedName>
        <fullName evidence="3">FecR domain-containing protein</fullName>
    </submittedName>
</protein>
<dbReference type="PANTHER" id="PTHR30273">
    <property type="entry name" value="PERIPLASMIC SIGNAL SENSOR AND SIGMA FACTOR ACTIVATOR FECR-RELATED"/>
    <property type="match status" value="1"/>
</dbReference>
<reference evidence="3" key="1">
    <citation type="submission" date="2023-03" db="EMBL/GenBank/DDBJ databases">
        <title>Andean soil-derived lignocellulolytic bacterial consortium as a source of novel taxa and putative plastic-active enzymes.</title>
        <authorList>
            <person name="Diaz-Garcia L."/>
            <person name="Chuvochina M."/>
            <person name="Feuerriegel G."/>
            <person name="Bunk B."/>
            <person name="Sproer C."/>
            <person name="Streit W.R."/>
            <person name="Rodriguez L.M."/>
            <person name="Overmann J."/>
            <person name="Jimenez D.J."/>
        </authorList>
    </citation>
    <scope>NUCLEOTIDE SEQUENCE</scope>
    <source>
        <strain evidence="3">MAG 26</strain>
    </source>
</reference>
<name>A0AAJ5X2W0_9SPHN</name>
<proteinExistence type="predicted"/>